<evidence type="ECO:0000256" key="1">
    <source>
        <dbReference type="ARBA" id="ARBA00000085"/>
    </source>
</evidence>
<protein>
    <recommendedName>
        <fullName evidence="2">histidine kinase</fullName>
        <ecNumber evidence="2">2.7.13.3</ecNumber>
    </recommendedName>
</protein>
<evidence type="ECO:0000256" key="7">
    <source>
        <dbReference type="SAM" id="Phobius"/>
    </source>
</evidence>
<dbReference type="Pfam" id="PF02518">
    <property type="entry name" value="HATPase_c"/>
    <property type="match status" value="1"/>
</dbReference>
<evidence type="ECO:0000256" key="3">
    <source>
        <dbReference type="ARBA" id="ARBA00022679"/>
    </source>
</evidence>
<accession>A0ABV6PS96</accession>
<gene>
    <name evidence="9" type="ORF">ACFFGG_09065</name>
</gene>
<sequence>MNERAPSGGALAVLRWLLLLAGLLAGLLLAGCAPAAGPPPAHLVQAEFWASPSSDWAPPPSLPAASDGVNAARTPWAAVALPHARARQAATDPRGATPPPEVVWYRVQLPAAALTPTPQGPRLYIPRWQTVGTVAVYVDDDLVWQTHGSRVWNSFNHPVWIDLGGLLPPPGQSLSVHVRMASLPGVGGALSTLWAGPAEALQPGWRARTVLQTTLVGFMRGSYLILGVFALGLWAARRRHGESIYAWFFLMAVFQMLNTLPYLVDEQGMIDLPDPWFAWLTHVVGTLGSALASFYFLRAINALRWRRLAQALVLYVALVAALTFPPLGLHLDRVLPLLRLALVPTALAVAAAALWGAWLRRTPTSLLLAAWIVLSFPLGFHDLALQSYRIDIEHIYFTPYIYVGLFTMFLVIAHARYLRALGVAERANDTLAERLAAQQQALDETHARLRAAERAQTLLHERQRLMREMHDGVGSSLMSALRWVEHGGPGAVDVAQVLRESIDDLKISIDSLEPVDADLLALLASLRYRLGPRLEGAGLALHWQVQDLPPLPWLDAQNALHVLRIVQEVLTNIVKHSGARTITLRTAPAARGGVAGVQVQVQDDGRPFTPPAPEARQPGRKGLGNVQARAQALGAHVDWAPQAGGGNVFTLWLPLQGPGEVPSGGWVK</sequence>
<comment type="catalytic activity">
    <reaction evidence="1">
        <text>ATP + protein L-histidine = ADP + protein N-phospho-L-histidine.</text>
        <dbReference type="EC" id="2.7.13.3"/>
    </reaction>
</comment>
<keyword evidence="7" id="KW-1133">Transmembrane helix</keyword>
<keyword evidence="9" id="KW-0547">Nucleotide-binding</keyword>
<feature type="region of interest" description="Disordered" evidence="6">
    <location>
        <begin position="603"/>
        <end position="625"/>
    </location>
</feature>
<dbReference type="CDD" id="cd16917">
    <property type="entry name" value="HATPase_UhpB-NarQ-NarX-like"/>
    <property type="match status" value="1"/>
</dbReference>
<keyword evidence="7" id="KW-0472">Membrane</keyword>
<keyword evidence="7" id="KW-0812">Transmembrane</keyword>
<dbReference type="EMBL" id="JBHLTN010000018">
    <property type="protein sequence ID" value="MFC0592706.1"/>
    <property type="molecule type" value="Genomic_DNA"/>
</dbReference>
<dbReference type="GO" id="GO:0005524">
    <property type="term" value="F:ATP binding"/>
    <property type="evidence" value="ECO:0007669"/>
    <property type="project" value="UniProtKB-KW"/>
</dbReference>
<comment type="caution">
    <text evidence="9">The sequence shown here is derived from an EMBL/GenBank/DDBJ whole genome shotgun (WGS) entry which is preliminary data.</text>
</comment>
<dbReference type="SMART" id="SM00387">
    <property type="entry name" value="HATPase_c"/>
    <property type="match status" value="1"/>
</dbReference>
<evidence type="ECO:0000313" key="9">
    <source>
        <dbReference type="EMBL" id="MFC0592706.1"/>
    </source>
</evidence>
<feature type="transmembrane region" description="Helical" evidence="7">
    <location>
        <begin position="400"/>
        <end position="418"/>
    </location>
</feature>
<name>A0ABV6PS96_9BURK</name>
<feature type="transmembrane region" description="Helical" evidence="7">
    <location>
        <begin position="243"/>
        <end position="264"/>
    </location>
</feature>
<evidence type="ECO:0000256" key="5">
    <source>
        <dbReference type="ARBA" id="ARBA00023012"/>
    </source>
</evidence>
<evidence type="ECO:0000256" key="2">
    <source>
        <dbReference type="ARBA" id="ARBA00012438"/>
    </source>
</evidence>
<dbReference type="Gene3D" id="3.30.565.10">
    <property type="entry name" value="Histidine kinase-like ATPase, C-terminal domain"/>
    <property type="match status" value="1"/>
</dbReference>
<feature type="domain" description="Histidine kinase/HSP90-like ATPase" evidence="8">
    <location>
        <begin position="557"/>
        <end position="657"/>
    </location>
</feature>
<proteinExistence type="predicted"/>
<evidence type="ECO:0000256" key="6">
    <source>
        <dbReference type="SAM" id="MobiDB-lite"/>
    </source>
</evidence>
<dbReference type="InterPro" id="IPR003594">
    <property type="entry name" value="HATPase_dom"/>
</dbReference>
<feature type="transmembrane region" description="Helical" evidence="7">
    <location>
        <begin position="337"/>
        <end position="359"/>
    </location>
</feature>
<feature type="transmembrane region" description="Helical" evidence="7">
    <location>
        <begin position="366"/>
        <end position="388"/>
    </location>
</feature>
<feature type="transmembrane region" description="Helical" evidence="7">
    <location>
        <begin position="215"/>
        <end position="236"/>
    </location>
</feature>
<evidence type="ECO:0000256" key="4">
    <source>
        <dbReference type="ARBA" id="ARBA00022777"/>
    </source>
</evidence>
<dbReference type="PANTHER" id="PTHR24421">
    <property type="entry name" value="NITRATE/NITRITE SENSOR PROTEIN NARX-RELATED"/>
    <property type="match status" value="1"/>
</dbReference>
<keyword evidence="3" id="KW-0808">Transferase</keyword>
<feature type="transmembrane region" description="Helical" evidence="7">
    <location>
        <begin position="276"/>
        <end position="297"/>
    </location>
</feature>
<dbReference type="PROSITE" id="PS51257">
    <property type="entry name" value="PROKAR_LIPOPROTEIN"/>
    <property type="match status" value="1"/>
</dbReference>
<evidence type="ECO:0000259" key="8">
    <source>
        <dbReference type="SMART" id="SM00387"/>
    </source>
</evidence>
<organism evidence="9 10">
    <name type="scientific">Ottowia pentelensis</name>
    <dbReference type="NCBI Taxonomy" id="511108"/>
    <lineage>
        <taxon>Bacteria</taxon>
        <taxon>Pseudomonadati</taxon>
        <taxon>Pseudomonadota</taxon>
        <taxon>Betaproteobacteria</taxon>
        <taxon>Burkholderiales</taxon>
        <taxon>Comamonadaceae</taxon>
        <taxon>Ottowia</taxon>
    </lineage>
</organism>
<dbReference type="PANTHER" id="PTHR24421:SF10">
    <property type="entry name" value="NITRATE_NITRITE SENSOR PROTEIN NARQ"/>
    <property type="match status" value="1"/>
</dbReference>
<feature type="transmembrane region" description="Helical" evidence="7">
    <location>
        <begin position="309"/>
        <end position="331"/>
    </location>
</feature>
<keyword evidence="5" id="KW-0902">Two-component regulatory system</keyword>
<reference evidence="9 10" key="1">
    <citation type="submission" date="2024-09" db="EMBL/GenBank/DDBJ databases">
        <authorList>
            <person name="Sun Q."/>
            <person name="Mori K."/>
        </authorList>
    </citation>
    <scope>NUCLEOTIDE SEQUENCE [LARGE SCALE GENOMIC DNA]</scope>
    <source>
        <strain evidence="9 10">NCAIM B.02336</strain>
    </source>
</reference>
<dbReference type="InterPro" id="IPR036890">
    <property type="entry name" value="HATPase_C_sf"/>
</dbReference>
<dbReference type="InterPro" id="IPR050482">
    <property type="entry name" value="Sensor_HK_TwoCompSys"/>
</dbReference>
<keyword evidence="10" id="KW-1185">Reference proteome</keyword>
<evidence type="ECO:0000313" key="10">
    <source>
        <dbReference type="Proteomes" id="UP001589834"/>
    </source>
</evidence>
<dbReference type="Proteomes" id="UP001589834">
    <property type="component" value="Unassembled WGS sequence"/>
</dbReference>
<dbReference type="EC" id="2.7.13.3" evidence="2"/>
<dbReference type="RefSeq" id="WP_377482390.1">
    <property type="nucleotide sequence ID" value="NZ_JBHLTN010000018.1"/>
</dbReference>
<keyword evidence="4" id="KW-0418">Kinase</keyword>
<keyword evidence="9" id="KW-0067">ATP-binding</keyword>
<dbReference type="SUPFAM" id="SSF55874">
    <property type="entry name" value="ATPase domain of HSP90 chaperone/DNA topoisomerase II/histidine kinase"/>
    <property type="match status" value="1"/>
</dbReference>